<accession>A8ZW30</accession>
<dbReference type="GO" id="GO:0016788">
    <property type="term" value="F:hydrolase activity, acting on ester bonds"/>
    <property type="evidence" value="ECO:0007669"/>
    <property type="project" value="UniProtKB-ARBA"/>
</dbReference>
<evidence type="ECO:0000313" key="2">
    <source>
        <dbReference type="EMBL" id="ABW68264.1"/>
    </source>
</evidence>
<dbReference type="STRING" id="96561.Dole_2460"/>
<dbReference type="SUPFAM" id="SSF52266">
    <property type="entry name" value="SGNH hydrolase"/>
    <property type="match status" value="1"/>
</dbReference>
<evidence type="ECO:0000313" key="3">
    <source>
        <dbReference type="Proteomes" id="UP000008561"/>
    </source>
</evidence>
<organism evidence="2 3">
    <name type="scientific">Desulfosudis oleivorans (strain DSM 6200 / JCM 39069 / Hxd3)</name>
    <name type="common">Desulfococcus oleovorans</name>
    <dbReference type="NCBI Taxonomy" id="96561"/>
    <lineage>
        <taxon>Bacteria</taxon>
        <taxon>Pseudomonadati</taxon>
        <taxon>Thermodesulfobacteriota</taxon>
        <taxon>Desulfobacteria</taxon>
        <taxon>Desulfobacterales</taxon>
        <taxon>Desulfosudaceae</taxon>
        <taxon>Desulfosudis</taxon>
    </lineage>
</organism>
<protein>
    <recommendedName>
        <fullName evidence="4">SGNH/GDSL hydrolase family protein</fullName>
    </recommendedName>
</protein>
<gene>
    <name evidence="2" type="ordered locus">Dole_2460</name>
</gene>
<dbReference type="KEGG" id="dol:Dole_2460"/>
<dbReference type="InterPro" id="IPR036514">
    <property type="entry name" value="SGNH_hydro_sf"/>
</dbReference>
<evidence type="ECO:0008006" key="4">
    <source>
        <dbReference type="Google" id="ProtNLM"/>
    </source>
</evidence>
<dbReference type="AlphaFoldDB" id="A8ZW30"/>
<dbReference type="EMBL" id="CP000859">
    <property type="protein sequence ID" value="ABW68264.1"/>
    <property type="molecule type" value="Genomic_DNA"/>
</dbReference>
<dbReference type="eggNOG" id="COG2755">
    <property type="taxonomic scope" value="Bacteria"/>
</dbReference>
<reference evidence="2 3" key="1">
    <citation type="submission" date="2007-10" db="EMBL/GenBank/DDBJ databases">
        <title>Complete sequence of Desulfococcus oleovorans Hxd3.</title>
        <authorList>
            <consortium name="US DOE Joint Genome Institute"/>
            <person name="Copeland A."/>
            <person name="Lucas S."/>
            <person name="Lapidus A."/>
            <person name="Barry K."/>
            <person name="Glavina del Rio T."/>
            <person name="Dalin E."/>
            <person name="Tice H."/>
            <person name="Pitluck S."/>
            <person name="Kiss H."/>
            <person name="Brettin T."/>
            <person name="Bruce D."/>
            <person name="Detter J.C."/>
            <person name="Han C."/>
            <person name="Schmutz J."/>
            <person name="Larimer F."/>
            <person name="Land M."/>
            <person name="Hauser L."/>
            <person name="Kyrpides N."/>
            <person name="Kim E."/>
            <person name="Wawrik B."/>
            <person name="Richardson P."/>
        </authorList>
    </citation>
    <scope>NUCLEOTIDE SEQUENCE [LARGE SCALE GENOMIC DNA]</scope>
    <source>
        <strain evidence="3">DSM 6200 / JCM 39069 / Hxd3</strain>
    </source>
</reference>
<keyword evidence="3" id="KW-1185">Reference proteome</keyword>
<dbReference type="Proteomes" id="UP000008561">
    <property type="component" value="Chromosome"/>
</dbReference>
<feature type="region of interest" description="Disordered" evidence="1">
    <location>
        <begin position="341"/>
        <end position="370"/>
    </location>
</feature>
<evidence type="ECO:0000256" key="1">
    <source>
        <dbReference type="SAM" id="MobiDB-lite"/>
    </source>
</evidence>
<dbReference type="HOGENOM" id="CLU_789493_0_0_7"/>
<dbReference type="Gene3D" id="3.40.50.1110">
    <property type="entry name" value="SGNH hydrolase"/>
    <property type="match status" value="1"/>
</dbReference>
<sequence>MRSFIKIFAAWLFVFCLMLMGAEIALKIGGVQPWRHTLHQVKTYIRGPVMHMEDAGLGWKNMPGRHVHPGYSDLTGPVITTFLANGERITRPSSKTGGPYHVLLLGGSLTYGRALSDEDTFAWQLQEMLPEADIRNFGCDGYGTYQSLLLLEHLTTQSPAPDLVIYGFFDDHENRNVAAFSHLRMLAEYALQTRKTVAVPYCTIQHNGTLTRHPPTHYPFFSLREHSALLTLAQASLLKWRLSSRTRQKRVVTEKLLLQMKETCRKNGAEFIVIFLQANPPGYHQYRAFLKQHAIDSLDGRLPLTDRLRVPGEGHPNALANRFWAEVLVPIILDRIASEGTKPSVGKSLRGKAVGSNGIRPGTARATFGN</sequence>
<name>A8ZW30_DESOH</name>
<proteinExistence type="predicted"/>